<accession>A0ABP8V7N3</accession>
<protein>
    <submittedName>
        <fullName evidence="1">Uncharacterized protein</fullName>
    </submittedName>
</protein>
<evidence type="ECO:0000313" key="1">
    <source>
        <dbReference type="EMBL" id="GAA4652258.1"/>
    </source>
</evidence>
<evidence type="ECO:0000313" key="2">
    <source>
        <dbReference type="Proteomes" id="UP001500604"/>
    </source>
</evidence>
<dbReference type="EMBL" id="BAABFL010000472">
    <property type="protein sequence ID" value="GAA4652258.1"/>
    <property type="molecule type" value="Genomic_DNA"/>
</dbReference>
<dbReference type="Proteomes" id="UP001500604">
    <property type="component" value="Unassembled WGS sequence"/>
</dbReference>
<organism evidence="1 2">
    <name type="scientific">Kistimonas scapharcae</name>
    <dbReference type="NCBI Taxonomy" id="1036133"/>
    <lineage>
        <taxon>Bacteria</taxon>
        <taxon>Pseudomonadati</taxon>
        <taxon>Pseudomonadota</taxon>
        <taxon>Gammaproteobacteria</taxon>
        <taxon>Oceanospirillales</taxon>
        <taxon>Endozoicomonadaceae</taxon>
        <taxon>Kistimonas</taxon>
    </lineage>
</organism>
<dbReference type="RefSeq" id="WP_345198778.1">
    <property type="nucleotide sequence ID" value="NZ_BAABFL010000472.1"/>
</dbReference>
<sequence length="150" mass="16781">MQWQTLSATVTPGHGVASGQHPDPRFPEGSVNRQFPLFEELGLNLSGFYQGTLNLSITPAAYRIVTPYRCFRGVKWCDAMPPEDFSFFRCKVGTHTDHLADGYVYYPHPETKPDHFQSPDILEIITQPLPGIKYGSAMILQLNPGEISVL</sequence>
<name>A0ABP8V7N3_9GAMM</name>
<gene>
    <name evidence="1" type="ORF">GCM10023116_45420</name>
</gene>
<reference evidence="2" key="1">
    <citation type="journal article" date="2019" name="Int. J. Syst. Evol. Microbiol.">
        <title>The Global Catalogue of Microorganisms (GCM) 10K type strain sequencing project: providing services to taxonomists for standard genome sequencing and annotation.</title>
        <authorList>
            <consortium name="The Broad Institute Genomics Platform"/>
            <consortium name="The Broad Institute Genome Sequencing Center for Infectious Disease"/>
            <person name="Wu L."/>
            <person name="Ma J."/>
        </authorList>
    </citation>
    <scope>NUCLEOTIDE SEQUENCE [LARGE SCALE GENOMIC DNA]</scope>
    <source>
        <strain evidence="2">JCM 17805</strain>
    </source>
</reference>
<keyword evidence="2" id="KW-1185">Reference proteome</keyword>
<proteinExistence type="predicted"/>
<comment type="caution">
    <text evidence="1">The sequence shown here is derived from an EMBL/GenBank/DDBJ whole genome shotgun (WGS) entry which is preliminary data.</text>
</comment>